<dbReference type="InterPro" id="IPR036107">
    <property type="entry name" value="CsrA_sf"/>
</dbReference>
<accession>A0A378KL09</accession>
<dbReference type="EMBL" id="UGNY01000002">
    <property type="protein sequence ID" value="STX88319.1"/>
    <property type="molecule type" value="Genomic_DNA"/>
</dbReference>
<dbReference type="AlphaFoldDB" id="A0A378KL09"/>
<dbReference type="Pfam" id="PF02599">
    <property type="entry name" value="CsrA"/>
    <property type="match status" value="1"/>
</dbReference>
<evidence type="ECO:0000313" key="2">
    <source>
        <dbReference type="EMBL" id="STX88319.1"/>
    </source>
</evidence>
<dbReference type="Proteomes" id="UP000254033">
    <property type="component" value="Unassembled WGS sequence"/>
</dbReference>
<gene>
    <name evidence="2" type="ORF">NCTC11978_03336</name>
</gene>
<dbReference type="Gene3D" id="2.60.40.4380">
    <property type="entry name" value="Translational regulator CsrA"/>
    <property type="match status" value="1"/>
</dbReference>
<evidence type="ECO:0000313" key="3">
    <source>
        <dbReference type="Proteomes" id="UP000254033"/>
    </source>
</evidence>
<protein>
    <submittedName>
        <fullName evidence="2">Global regulator protein family</fullName>
    </submittedName>
</protein>
<organism evidence="2 3">
    <name type="scientific">Legionella feeleii</name>
    <dbReference type="NCBI Taxonomy" id="453"/>
    <lineage>
        <taxon>Bacteria</taxon>
        <taxon>Pseudomonadati</taxon>
        <taxon>Pseudomonadota</taxon>
        <taxon>Gammaproteobacteria</taxon>
        <taxon>Legionellales</taxon>
        <taxon>Legionellaceae</taxon>
        <taxon>Legionella</taxon>
    </lineage>
</organism>
<dbReference type="GO" id="GO:0006109">
    <property type="term" value="P:regulation of carbohydrate metabolic process"/>
    <property type="evidence" value="ECO:0007669"/>
    <property type="project" value="InterPro"/>
</dbReference>
<proteinExistence type="predicted"/>
<dbReference type="GO" id="GO:0003723">
    <property type="term" value="F:RNA binding"/>
    <property type="evidence" value="ECO:0007669"/>
    <property type="project" value="InterPro"/>
</dbReference>
<evidence type="ECO:0000256" key="1">
    <source>
        <dbReference type="ARBA" id="ARBA00023159"/>
    </source>
</evidence>
<dbReference type="InterPro" id="IPR003751">
    <property type="entry name" value="CsrA"/>
</dbReference>
<keyword evidence="1" id="KW-0010">Activator</keyword>
<sequence>MLIMTRKPGEVIRLSTHLAIEIRAIEGNEVVIAVHADRQALFSSTPPHRLYGSKEGRLFRAANAPKL</sequence>
<dbReference type="RefSeq" id="WP_115176527.1">
    <property type="nucleotide sequence ID" value="NZ_UGNY01000002.1"/>
</dbReference>
<dbReference type="SUPFAM" id="SSF117130">
    <property type="entry name" value="CsrA-like"/>
    <property type="match status" value="1"/>
</dbReference>
<reference evidence="2 3" key="1">
    <citation type="submission" date="2018-06" db="EMBL/GenBank/DDBJ databases">
        <authorList>
            <consortium name="Pathogen Informatics"/>
            <person name="Doyle S."/>
        </authorList>
    </citation>
    <scope>NUCLEOTIDE SEQUENCE [LARGE SCALE GENOMIC DNA]</scope>
    <source>
        <strain evidence="2 3">NCTC11978</strain>
    </source>
</reference>
<name>A0A378KL09_9GAMM</name>
<dbReference type="GO" id="GO:0006402">
    <property type="term" value="P:mRNA catabolic process"/>
    <property type="evidence" value="ECO:0007669"/>
    <property type="project" value="InterPro"/>
</dbReference>